<sequence length="254" mass="30459">FRRDDLQTLLHNKFVVIIGDSIQRAVYKDLIAFLQKDEFVEERELKLKGERSHRGDILLEGGQLAEMNNRKTYREVRQWQHKYHLVRFYFVTRCYSDYMETVLQDLSQEPQPDLVIMNSCLWDITRYGPRSMEDYQVNLQLLFKRVREVLPKETLFVWHTAMPLAEKIRGGFFIEQIDFMNDVIRVDVMIGNFHAAKAAHDHGMDVLDLHFHFRSMLEHRKKDGVHWDARVHRRISNMLMKHVASAWRYQLPSR</sequence>
<gene>
    <name evidence="2" type="ORF">CAPTEDRAFT_53584</name>
</gene>
<protein>
    <recommendedName>
        <fullName evidence="5">Family with sequence similarity 113</fullName>
    </recommendedName>
</protein>
<dbReference type="Proteomes" id="UP000014760">
    <property type="component" value="Unassembled WGS sequence"/>
</dbReference>
<accession>R7T883</accession>
<dbReference type="PANTHER" id="PTHR14469:SF0">
    <property type="entry name" value="FAMILY WITH SEQUENCE SIMILARITY 113"/>
    <property type="match status" value="1"/>
</dbReference>
<dbReference type="InterPro" id="IPR036514">
    <property type="entry name" value="SGNH_hydro_sf"/>
</dbReference>
<feature type="non-terminal residue" evidence="2">
    <location>
        <position position="254"/>
    </location>
</feature>
<dbReference type="AlphaFoldDB" id="R7T883"/>
<dbReference type="EnsemblMetazoa" id="CapteT53584">
    <property type="protein sequence ID" value="CapteP53584"/>
    <property type="gene ID" value="CapteG53584"/>
</dbReference>
<dbReference type="EMBL" id="AMQN01003606">
    <property type="status" value="NOT_ANNOTATED_CDS"/>
    <property type="molecule type" value="Genomic_DNA"/>
</dbReference>
<dbReference type="EMBL" id="AMQN01003607">
    <property type="status" value="NOT_ANNOTATED_CDS"/>
    <property type="molecule type" value="Genomic_DNA"/>
</dbReference>
<organism evidence="2">
    <name type="scientific">Capitella teleta</name>
    <name type="common">Polychaete worm</name>
    <dbReference type="NCBI Taxonomy" id="283909"/>
    <lineage>
        <taxon>Eukaryota</taxon>
        <taxon>Metazoa</taxon>
        <taxon>Spiralia</taxon>
        <taxon>Lophotrochozoa</taxon>
        <taxon>Annelida</taxon>
        <taxon>Polychaeta</taxon>
        <taxon>Sedentaria</taxon>
        <taxon>Scolecida</taxon>
        <taxon>Capitellidae</taxon>
        <taxon>Capitella</taxon>
    </lineage>
</organism>
<proteinExistence type="inferred from homology"/>
<reference evidence="2 4" key="2">
    <citation type="journal article" date="2013" name="Nature">
        <title>Insights into bilaterian evolution from three spiralian genomes.</title>
        <authorList>
            <person name="Simakov O."/>
            <person name="Marletaz F."/>
            <person name="Cho S.J."/>
            <person name="Edsinger-Gonzales E."/>
            <person name="Havlak P."/>
            <person name="Hellsten U."/>
            <person name="Kuo D.H."/>
            <person name="Larsson T."/>
            <person name="Lv J."/>
            <person name="Arendt D."/>
            <person name="Savage R."/>
            <person name="Osoegawa K."/>
            <person name="de Jong P."/>
            <person name="Grimwood J."/>
            <person name="Chapman J.A."/>
            <person name="Shapiro H."/>
            <person name="Aerts A."/>
            <person name="Otillar R.P."/>
            <person name="Terry A.Y."/>
            <person name="Boore J.L."/>
            <person name="Grigoriev I.V."/>
            <person name="Lindberg D.R."/>
            <person name="Seaver E.C."/>
            <person name="Weisblat D.A."/>
            <person name="Putnam N.H."/>
            <person name="Rokhsar D.S."/>
        </authorList>
    </citation>
    <scope>NUCLEOTIDE SEQUENCE</scope>
    <source>
        <strain evidence="2 4">I ESC-2004</strain>
    </source>
</reference>
<reference evidence="4" key="1">
    <citation type="submission" date="2012-12" db="EMBL/GenBank/DDBJ databases">
        <authorList>
            <person name="Hellsten U."/>
            <person name="Grimwood J."/>
            <person name="Chapman J.A."/>
            <person name="Shapiro H."/>
            <person name="Aerts A."/>
            <person name="Otillar R.P."/>
            <person name="Terry A.Y."/>
            <person name="Boore J.L."/>
            <person name="Simakov O."/>
            <person name="Marletaz F."/>
            <person name="Cho S.-J."/>
            <person name="Edsinger-Gonzales E."/>
            <person name="Havlak P."/>
            <person name="Kuo D.-H."/>
            <person name="Larsson T."/>
            <person name="Lv J."/>
            <person name="Arendt D."/>
            <person name="Savage R."/>
            <person name="Osoegawa K."/>
            <person name="de Jong P."/>
            <person name="Lindberg D.R."/>
            <person name="Seaver E.C."/>
            <person name="Weisblat D.A."/>
            <person name="Putnam N.H."/>
            <person name="Grigoriev I.V."/>
            <person name="Rokhsar D.S."/>
        </authorList>
    </citation>
    <scope>NUCLEOTIDE SEQUENCE</scope>
    <source>
        <strain evidence="4">I ESC-2004</strain>
    </source>
</reference>
<reference evidence="3" key="3">
    <citation type="submission" date="2015-06" db="UniProtKB">
        <authorList>
            <consortium name="EnsemblMetazoa"/>
        </authorList>
    </citation>
    <scope>IDENTIFICATION</scope>
</reference>
<dbReference type="OMA" id="DFRAGPQ"/>
<dbReference type="OrthoDB" id="9975373at2759"/>
<keyword evidence="4" id="KW-1185">Reference proteome</keyword>
<comment type="similarity">
    <text evidence="1">Belongs to the PC-esterase family.</text>
</comment>
<dbReference type="HOGENOM" id="CLU_087156_0_0_1"/>
<evidence type="ECO:0000256" key="1">
    <source>
        <dbReference type="ARBA" id="ARBA00037957"/>
    </source>
</evidence>
<dbReference type="PANTHER" id="PTHR14469">
    <property type="entry name" value="SARCOMA ANTIGEN NY-SAR-23"/>
    <property type="match status" value="1"/>
</dbReference>
<evidence type="ECO:0008006" key="5">
    <source>
        <dbReference type="Google" id="ProtNLM"/>
    </source>
</evidence>
<evidence type="ECO:0000313" key="3">
    <source>
        <dbReference type="EnsemblMetazoa" id="CapteP53584"/>
    </source>
</evidence>
<dbReference type="STRING" id="283909.R7T883"/>
<dbReference type="SUPFAM" id="SSF52266">
    <property type="entry name" value="SGNH hydrolase"/>
    <property type="match status" value="1"/>
</dbReference>
<evidence type="ECO:0000313" key="4">
    <source>
        <dbReference type="Proteomes" id="UP000014760"/>
    </source>
</evidence>
<dbReference type="EMBL" id="KB312243">
    <property type="protein sequence ID" value="ELT87625.1"/>
    <property type="molecule type" value="Genomic_DNA"/>
</dbReference>
<dbReference type="Gene3D" id="3.40.50.1110">
    <property type="entry name" value="SGNH hydrolase"/>
    <property type="match status" value="1"/>
</dbReference>
<feature type="non-terminal residue" evidence="2">
    <location>
        <position position="1"/>
    </location>
</feature>
<evidence type="ECO:0000313" key="2">
    <source>
        <dbReference type="EMBL" id="ELT87625.1"/>
    </source>
</evidence>
<name>R7T883_CAPTE</name>